<gene>
    <name evidence="3" type="ORF">C823_02332</name>
</gene>
<feature type="transmembrane region" description="Helical" evidence="1">
    <location>
        <begin position="20"/>
        <end position="39"/>
    </location>
</feature>
<dbReference type="OrthoDB" id="9790723at2"/>
<dbReference type="InterPro" id="IPR000326">
    <property type="entry name" value="PAP2/HPO"/>
</dbReference>
<feature type="domain" description="Phosphatidic acid phosphatase type 2/haloperoxidase" evidence="2">
    <location>
        <begin position="118"/>
        <end position="216"/>
    </location>
</feature>
<protein>
    <recommendedName>
        <fullName evidence="2">Phosphatidic acid phosphatase type 2/haloperoxidase domain-containing protein</fullName>
    </recommendedName>
</protein>
<dbReference type="Pfam" id="PF01569">
    <property type="entry name" value="PAP2"/>
    <property type="match status" value="1"/>
</dbReference>
<dbReference type="Proteomes" id="UP000012589">
    <property type="component" value="Unassembled WGS sequence"/>
</dbReference>
<keyword evidence="1" id="KW-0472">Membrane</keyword>
<organism evidence="3 4">
    <name type="scientific">Eubacterium plexicaudatum ASF492</name>
    <dbReference type="NCBI Taxonomy" id="1235802"/>
    <lineage>
        <taxon>Bacteria</taxon>
        <taxon>Bacillati</taxon>
        <taxon>Bacillota</taxon>
        <taxon>Clostridia</taxon>
        <taxon>Eubacteriales</taxon>
        <taxon>Eubacteriaceae</taxon>
        <taxon>Eubacterium</taxon>
    </lineage>
</organism>
<feature type="transmembrane region" description="Helical" evidence="1">
    <location>
        <begin position="90"/>
        <end position="111"/>
    </location>
</feature>
<accession>N2AL23</accession>
<keyword evidence="1" id="KW-1133">Transmembrane helix</keyword>
<dbReference type="eggNOG" id="COG0671">
    <property type="taxonomic scope" value="Bacteria"/>
</dbReference>
<feature type="transmembrane region" description="Helical" evidence="1">
    <location>
        <begin position="171"/>
        <end position="189"/>
    </location>
</feature>
<proteinExistence type="predicted"/>
<keyword evidence="1" id="KW-0812">Transmembrane</keyword>
<comment type="caution">
    <text evidence="3">The sequence shown here is derived from an EMBL/GenBank/DDBJ whole genome shotgun (WGS) entry which is preliminary data.</text>
</comment>
<dbReference type="AlphaFoldDB" id="N2AL23"/>
<evidence type="ECO:0000256" key="1">
    <source>
        <dbReference type="SAM" id="Phobius"/>
    </source>
</evidence>
<evidence type="ECO:0000313" key="3">
    <source>
        <dbReference type="EMBL" id="EMZ27208.1"/>
    </source>
</evidence>
<evidence type="ECO:0000259" key="2">
    <source>
        <dbReference type="Pfam" id="PF01569"/>
    </source>
</evidence>
<feature type="transmembrane region" description="Helical" evidence="1">
    <location>
        <begin position="195"/>
        <end position="213"/>
    </location>
</feature>
<name>N2AL23_9FIRM</name>
<evidence type="ECO:0000313" key="4">
    <source>
        <dbReference type="Proteomes" id="UP000012589"/>
    </source>
</evidence>
<dbReference type="PATRIC" id="fig|1235802.3.peg.2468"/>
<sequence>MQLPEIRNQKLTLKSLICQYRHAWILLYGIFYMTCFVYLEKTVTKKFHIITMSVDLKIPFCEFFIIPYLLWFAYITVGIIYFFFRQKEDYYKLCAFLFTGMTVFLIVSAIYPNGHYLRPHTFERENICTELVRWLYRSDTPTNLFPSIHVYNSLGVHIALMRSECFHGRKAVRTASFVLCVSIILSTMFLKQHSVFDVLTAFGMAAVMYYIVYHEAYKKAPVLLRAGKPKKKQVLHDLRL</sequence>
<dbReference type="STRING" id="1235802.C823_02332"/>
<dbReference type="HOGENOM" id="CLU_102949_1_0_9"/>
<dbReference type="EMBL" id="AQFT01000072">
    <property type="protein sequence ID" value="EMZ27208.1"/>
    <property type="molecule type" value="Genomic_DNA"/>
</dbReference>
<dbReference type="SUPFAM" id="SSF48317">
    <property type="entry name" value="Acid phosphatase/Vanadium-dependent haloperoxidase"/>
    <property type="match status" value="1"/>
</dbReference>
<keyword evidence="4" id="KW-1185">Reference proteome</keyword>
<reference evidence="3 4" key="1">
    <citation type="journal article" date="2014" name="Genome Announc.">
        <title>Draft genome sequences of the altered schaedler flora, a defined bacterial community from gnotobiotic mice.</title>
        <authorList>
            <person name="Wannemuehler M.J."/>
            <person name="Overstreet A.M."/>
            <person name="Ward D.V."/>
            <person name="Phillips G.J."/>
        </authorList>
    </citation>
    <scope>NUCLEOTIDE SEQUENCE [LARGE SCALE GENOMIC DNA]</scope>
    <source>
        <strain evidence="3 4">ASF492</strain>
    </source>
</reference>
<feature type="transmembrane region" description="Helical" evidence="1">
    <location>
        <begin position="60"/>
        <end position="84"/>
    </location>
</feature>
<dbReference type="InterPro" id="IPR036938">
    <property type="entry name" value="PAP2/HPO_sf"/>
</dbReference>